<proteinExistence type="predicted"/>
<reference evidence="2 3" key="1">
    <citation type="submission" date="2019-06" db="EMBL/GenBank/DDBJ databases">
        <authorList>
            <person name="Rodrigo-Torres L."/>
            <person name="Arahal R. D."/>
            <person name="Lucena T."/>
        </authorList>
    </citation>
    <scope>NUCLEOTIDE SEQUENCE [LARGE SCALE GENOMIC DNA]</scope>
    <source>
        <strain evidence="2 3">SB0023/3</strain>
    </source>
</reference>
<name>A0A509E6A2_9HYPH</name>
<protein>
    <submittedName>
        <fullName evidence="2">Uncharacterized protein</fullName>
    </submittedName>
</protein>
<accession>A0A509E6A2</accession>
<gene>
    <name evidence="2" type="ORF">MET9862_00258</name>
</gene>
<feature type="signal peptide" evidence="1">
    <location>
        <begin position="1"/>
        <end position="23"/>
    </location>
</feature>
<feature type="chain" id="PRO_5021409031" evidence="1">
    <location>
        <begin position="24"/>
        <end position="584"/>
    </location>
</feature>
<evidence type="ECO:0000313" key="3">
    <source>
        <dbReference type="Proteomes" id="UP000410984"/>
    </source>
</evidence>
<sequence length="584" mass="62302">MRRLRLVMALALAALGPAAPARADQVLPQGRILDAGPNAGDVVFGGLKLGKRQNGRLILTPDAITGDASGSNVTLRGVQRSLAVKLGELPTIQDFVDPTDNGDYAPAIERAAAKGVMDVRFPGTQAEYPLKRSFKLPNAGLYLHCDARRNVVLKLYGSDAYHGIVGNTSTMSYGFGVENCSLARDAAASSGAVLKLQNVFYWDFNAIRIYGENKVWRGLELVSVGRGMSRDVTVDDVRERAVYARGGTAGGGAVGGPVVDNTFDYWYATNVNGVSSDPANDGVLYFEDNFSAQWIYNIKAARYKGYLIYFKGTKDNRNNNGLNLVVNPNAEATISGAGVVRMDAVVSSQVGGSGAWISSYGLPAIRIGEDSLNTIVKGLQIGISGTGADAVLDGGQYSTIQDLEVADYPVSGEAKSGAVVGIQSTAVGTKIERVSGNATLNLIRNEETSNNKGFIIRSADYYNIRGEVIPGLYGDGTNSIRDIIARGGQGPSNYFVAAATISVPYGKPMYFCYKRGTIDRMLSPGYLGEERVIQFQDSGTIRDINQSGVAGGAGGFMTKSRDVTTYATSATARFKWFAGYWNEL</sequence>
<evidence type="ECO:0000313" key="2">
    <source>
        <dbReference type="EMBL" id="VUD69701.1"/>
    </source>
</evidence>
<evidence type="ECO:0000256" key="1">
    <source>
        <dbReference type="SAM" id="SignalP"/>
    </source>
</evidence>
<dbReference type="Proteomes" id="UP000410984">
    <property type="component" value="Unassembled WGS sequence"/>
</dbReference>
<dbReference type="EMBL" id="CABFPH010000002">
    <property type="protein sequence ID" value="VUD69701.1"/>
    <property type="molecule type" value="Genomic_DNA"/>
</dbReference>
<keyword evidence="3" id="KW-1185">Reference proteome</keyword>
<dbReference type="RefSeq" id="WP_142581297.1">
    <property type="nucleotide sequence ID" value="NZ_CABFPH010000002.1"/>
</dbReference>
<organism evidence="2 3">
    <name type="scientific">Methylobacterium symbioticum</name>
    <dbReference type="NCBI Taxonomy" id="2584084"/>
    <lineage>
        <taxon>Bacteria</taxon>
        <taxon>Pseudomonadati</taxon>
        <taxon>Pseudomonadota</taxon>
        <taxon>Alphaproteobacteria</taxon>
        <taxon>Hyphomicrobiales</taxon>
        <taxon>Methylobacteriaceae</taxon>
        <taxon>Methylobacterium</taxon>
    </lineage>
</organism>
<dbReference type="OrthoDB" id="7977168at2"/>
<keyword evidence="1" id="KW-0732">Signal</keyword>
<dbReference type="AlphaFoldDB" id="A0A509E6A2"/>